<dbReference type="RefSeq" id="WP_089331879.1">
    <property type="nucleotide sequence ID" value="NZ_FZNS01000002.1"/>
</dbReference>
<dbReference type="Pfam" id="PF13568">
    <property type="entry name" value="OMP_b-brl_2"/>
    <property type="match status" value="1"/>
</dbReference>
<evidence type="ECO:0000313" key="3">
    <source>
        <dbReference type="Proteomes" id="UP000198310"/>
    </source>
</evidence>
<feature type="domain" description="Outer membrane protein beta-barrel" evidence="1">
    <location>
        <begin position="220"/>
        <end position="390"/>
    </location>
</feature>
<dbReference type="EMBL" id="FZNS01000002">
    <property type="protein sequence ID" value="SNR41194.1"/>
    <property type="molecule type" value="Genomic_DNA"/>
</dbReference>
<keyword evidence="3" id="KW-1185">Reference proteome</keyword>
<evidence type="ECO:0000259" key="1">
    <source>
        <dbReference type="Pfam" id="PF13568"/>
    </source>
</evidence>
<proteinExistence type="predicted"/>
<accession>A0A238W4E0</accession>
<dbReference type="AlphaFoldDB" id="A0A238W4E0"/>
<dbReference type="InterPro" id="IPR025665">
    <property type="entry name" value="Beta-barrel_OMP_2"/>
</dbReference>
<organism evidence="2 3">
    <name type="scientific">Hymenobacter mucosus</name>
    <dbReference type="NCBI Taxonomy" id="1411120"/>
    <lineage>
        <taxon>Bacteria</taxon>
        <taxon>Pseudomonadati</taxon>
        <taxon>Bacteroidota</taxon>
        <taxon>Cytophagia</taxon>
        <taxon>Cytophagales</taxon>
        <taxon>Hymenobacteraceae</taxon>
        <taxon>Hymenobacter</taxon>
    </lineage>
</organism>
<name>A0A238W4E0_9BACT</name>
<reference evidence="3" key="1">
    <citation type="submission" date="2017-06" db="EMBL/GenBank/DDBJ databases">
        <authorList>
            <person name="Varghese N."/>
            <person name="Submissions S."/>
        </authorList>
    </citation>
    <scope>NUCLEOTIDE SEQUENCE [LARGE SCALE GENOMIC DNA]</scope>
    <source>
        <strain evidence="3">DSM 28041</strain>
    </source>
</reference>
<dbReference type="Proteomes" id="UP000198310">
    <property type="component" value="Unassembled WGS sequence"/>
</dbReference>
<evidence type="ECO:0000313" key="2">
    <source>
        <dbReference type="EMBL" id="SNR41194.1"/>
    </source>
</evidence>
<gene>
    <name evidence="2" type="ORF">SAMN06269173_102203</name>
</gene>
<sequence>MPVIHLHLSVSLYVLRNTLIGALLLMSVPALPQTNFKPGYVLPLSGDTLRGQVDSRGERRNATVCRFRPSSDAAVTEYTPAQLRGYGFTSGREYQSQTLPTAGKTQVFVQALVVGKTSLYRYADQDDTEFYYAQAAPGTALLPLVQSDTTVVEYNQQTHAETKTRTRVYPFRNVLWTIMADCPAVQTTLTRTELAESQLVKVFSAYNVCKGGEQRVTQRPKTRLRFAVLGGGYQADVDFNGNIEKELHSSMRPSYGIGIQLHPGSFNQHLSIVAQAIYVEQEYSAAYTGTGSLGSGYERTLQVNLSSVRVPLLLRYSLTRGPVRPYIQGGGVFAVHTKHEGQETDYYPRFSSQVTTTPLDLRAYGTGLTVGLGVLISTGQAGDINLEARLDSFDSTSQSSGLLSGARGLSLLAGYTFGK</sequence>
<protein>
    <submittedName>
        <fullName evidence="2">Outer membrane protein beta-barrel domain-containing protein</fullName>
    </submittedName>
</protein>